<protein>
    <recommendedName>
        <fullName evidence="5 6">Dephospho-CoA kinase</fullName>
        <ecNumber evidence="5 6">2.7.1.24</ecNumber>
    </recommendedName>
    <alternativeName>
        <fullName evidence="5">Dephosphocoenzyme A kinase</fullName>
    </alternativeName>
</protein>
<dbReference type="HAMAP" id="MF_00376">
    <property type="entry name" value="Dephospho_CoA_kinase"/>
    <property type="match status" value="1"/>
</dbReference>
<sequence length="201" mass="22813">MTKPLLIGVTGGIGSGKSTVCRIFQAMGVPVYYADDRGKFLMSNDEGLIQEIKKEFGEESYDENGALNREYLAKTVFADTDRLKVLNSFVHPAVARDFETWVNINSDHPYLLKEAALLYEIGSYKELDKTICVMAPKKVRIERVLLRDIQRKKEQVEQIMSKQTDDATRRNLADYQVSNKGDLLLIPQVLNIHEELLNSVS</sequence>
<dbReference type="SUPFAM" id="SSF52540">
    <property type="entry name" value="P-loop containing nucleoside triphosphate hydrolases"/>
    <property type="match status" value="1"/>
</dbReference>
<dbReference type="InterPro" id="IPR027417">
    <property type="entry name" value="P-loop_NTPase"/>
</dbReference>
<comment type="subcellular location">
    <subcellularLocation>
        <location evidence="5">Cytoplasm</location>
    </subcellularLocation>
</comment>
<dbReference type="PANTHER" id="PTHR10695">
    <property type="entry name" value="DEPHOSPHO-COA KINASE-RELATED"/>
    <property type="match status" value="1"/>
</dbReference>
<dbReference type="CDD" id="cd02022">
    <property type="entry name" value="DPCK"/>
    <property type="match status" value="1"/>
</dbReference>
<dbReference type="OrthoDB" id="9812943at2"/>
<keyword evidence="2 5" id="KW-0547">Nucleotide-binding</keyword>
<dbReference type="RefSeq" id="WP_069833632.1">
    <property type="nucleotide sequence ID" value="NZ_MDGQ01000003.1"/>
</dbReference>
<keyword evidence="5 7" id="KW-0418">Kinase</keyword>
<dbReference type="Gene3D" id="3.40.50.300">
    <property type="entry name" value="P-loop containing nucleotide triphosphate hydrolases"/>
    <property type="match status" value="1"/>
</dbReference>
<dbReference type="EMBL" id="MDGQ01000003">
    <property type="protein sequence ID" value="OEK06321.1"/>
    <property type="molecule type" value="Genomic_DNA"/>
</dbReference>
<dbReference type="InterPro" id="IPR001977">
    <property type="entry name" value="Depp_CoAkinase"/>
</dbReference>
<dbReference type="Proteomes" id="UP000095552">
    <property type="component" value="Unassembled WGS sequence"/>
</dbReference>
<evidence type="ECO:0000256" key="1">
    <source>
        <dbReference type="ARBA" id="ARBA00009018"/>
    </source>
</evidence>
<dbReference type="AlphaFoldDB" id="A0A1E5T4Q3"/>
<evidence type="ECO:0000256" key="3">
    <source>
        <dbReference type="ARBA" id="ARBA00022840"/>
    </source>
</evidence>
<organism evidence="7 8">
    <name type="scientific">Roseivirga misakiensis</name>
    <dbReference type="NCBI Taxonomy" id="1563681"/>
    <lineage>
        <taxon>Bacteria</taxon>
        <taxon>Pseudomonadati</taxon>
        <taxon>Bacteroidota</taxon>
        <taxon>Cytophagia</taxon>
        <taxon>Cytophagales</taxon>
        <taxon>Roseivirgaceae</taxon>
        <taxon>Roseivirga</taxon>
    </lineage>
</organism>
<evidence type="ECO:0000256" key="6">
    <source>
        <dbReference type="NCBIfam" id="TIGR00152"/>
    </source>
</evidence>
<evidence type="ECO:0000256" key="2">
    <source>
        <dbReference type="ARBA" id="ARBA00022741"/>
    </source>
</evidence>
<reference evidence="7 8" key="1">
    <citation type="submission" date="2016-08" db="EMBL/GenBank/DDBJ databases">
        <title>Draft genome of Fabibacter sp. strain SK-8.</title>
        <authorList>
            <person name="Wong S.-K."/>
            <person name="Hamasaki K."/>
            <person name="Yoshizawa S."/>
        </authorList>
    </citation>
    <scope>NUCLEOTIDE SEQUENCE [LARGE SCALE GENOMIC DNA]</scope>
    <source>
        <strain evidence="7 8">SK-8</strain>
    </source>
</reference>
<dbReference type="EC" id="2.7.1.24" evidence="5 6"/>
<dbReference type="UniPathway" id="UPA00241">
    <property type="reaction ID" value="UER00356"/>
</dbReference>
<keyword evidence="4 5" id="KW-0173">Coenzyme A biosynthesis</keyword>
<gene>
    <name evidence="5" type="primary">coaE</name>
    <name evidence="7" type="ORF">BFP71_01195</name>
</gene>
<evidence type="ECO:0000313" key="8">
    <source>
        <dbReference type="Proteomes" id="UP000095552"/>
    </source>
</evidence>
<comment type="catalytic activity">
    <reaction evidence="5">
        <text>3'-dephospho-CoA + ATP = ADP + CoA + H(+)</text>
        <dbReference type="Rhea" id="RHEA:18245"/>
        <dbReference type="ChEBI" id="CHEBI:15378"/>
        <dbReference type="ChEBI" id="CHEBI:30616"/>
        <dbReference type="ChEBI" id="CHEBI:57287"/>
        <dbReference type="ChEBI" id="CHEBI:57328"/>
        <dbReference type="ChEBI" id="CHEBI:456216"/>
        <dbReference type="EC" id="2.7.1.24"/>
    </reaction>
</comment>
<evidence type="ECO:0000256" key="4">
    <source>
        <dbReference type="ARBA" id="ARBA00022993"/>
    </source>
</evidence>
<name>A0A1E5T4Q3_9BACT</name>
<comment type="similarity">
    <text evidence="1 5">Belongs to the CoaE family.</text>
</comment>
<keyword evidence="5" id="KW-0963">Cytoplasm</keyword>
<comment type="caution">
    <text evidence="7">The sequence shown here is derived from an EMBL/GenBank/DDBJ whole genome shotgun (WGS) entry which is preliminary data.</text>
</comment>
<dbReference type="PROSITE" id="PS51219">
    <property type="entry name" value="DPCK"/>
    <property type="match status" value="1"/>
</dbReference>
<keyword evidence="3 5" id="KW-0067">ATP-binding</keyword>
<proteinExistence type="inferred from homology"/>
<dbReference type="GO" id="GO:0005524">
    <property type="term" value="F:ATP binding"/>
    <property type="evidence" value="ECO:0007669"/>
    <property type="project" value="UniProtKB-UniRule"/>
</dbReference>
<keyword evidence="5" id="KW-0808">Transferase</keyword>
<keyword evidence="8" id="KW-1185">Reference proteome</keyword>
<dbReference type="PANTHER" id="PTHR10695:SF46">
    <property type="entry name" value="BIFUNCTIONAL COENZYME A SYNTHASE-RELATED"/>
    <property type="match status" value="1"/>
</dbReference>
<dbReference type="GO" id="GO:0004140">
    <property type="term" value="F:dephospho-CoA kinase activity"/>
    <property type="evidence" value="ECO:0007669"/>
    <property type="project" value="UniProtKB-UniRule"/>
</dbReference>
<dbReference type="GO" id="GO:0005737">
    <property type="term" value="C:cytoplasm"/>
    <property type="evidence" value="ECO:0007669"/>
    <property type="project" value="UniProtKB-SubCell"/>
</dbReference>
<comment type="pathway">
    <text evidence="5">Cofactor biosynthesis; coenzyme A biosynthesis; CoA from (R)-pantothenate: step 5/5.</text>
</comment>
<accession>A0A1E5T4Q3</accession>
<dbReference type="Pfam" id="PF01121">
    <property type="entry name" value="CoaE"/>
    <property type="match status" value="1"/>
</dbReference>
<evidence type="ECO:0000256" key="5">
    <source>
        <dbReference type="HAMAP-Rule" id="MF_00376"/>
    </source>
</evidence>
<dbReference type="NCBIfam" id="TIGR00152">
    <property type="entry name" value="dephospho-CoA kinase"/>
    <property type="match status" value="1"/>
</dbReference>
<dbReference type="STRING" id="1563681.BFP71_01195"/>
<comment type="function">
    <text evidence="5">Catalyzes the phosphorylation of the 3'-hydroxyl group of dephosphocoenzyme A to form coenzyme A.</text>
</comment>
<evidence type="ECO:0000313" key="7">
    <source>
        <dbReference type="EMBL" id="OEK06321.1"/>
    </source>
</evidence>
<dbReference type="GO" id="GO:0015937">
    <property type="term" value="P:coenzyme A biosynthetic process"/>
    <property type="evidence" value="ECO:0007669"/>
    <property type="project" value="UniProtKB-UniRule"/>
</dbReference>
<feature type="binding site" evidence="5">
    <location>
        <begin position="14"/>
        <end position="19"/>
    </location>
    <ligand>
        <name>ATP</name>
        <dbReference type="ChEBI" id="CHEBI:30616"/>
    </ligand>
</feature>